<feature type="compositionally biased region" description="Basic and acidic residues" evidence="1">
    <location>
        <begin position="26"/>
        <end position="35"/>
    </location>
</feature>
<accession>A0A392SJ51</accession>
<keyword evidence="3" id="KW-1185">Reference proteome</keyword>
<proteinExistence type="predicted"/>
<organism evidence="2 3">
    <name type="scientific">Trifolium medium</name>
    <dbReference type="NCBI Taxonomy" id="97028"/>
    <lineage>
        <taxon>Eukaryota</taxon>
        <taxon>Viridiplantae</taxon>
        <taxon>Streptophyta</taxon>
        <taxon>Embryophyta</taxon>
        <taxon>Tracheophyta</taxon>
        <taxon>Spermatophyta</taxon>
        <taxon>Magnoliopsida</taxon>
        <taxon>eudicotyledons</taxon>
        <taxon>Gunneridae</taxon>
        <taxon>Pentapetalae</taxon>
        <taxon>rosids</taxon>
        <taxon>fabids</taxon>
        <taxon>Fabales</taxon>
        <taxon>Fabaceae</taxon>
        <taxon>Papilionoideae</taxon>
        <taxon>50 kb inversion clade</taxon>
        <taxon>NPAAA clade</taxon>
        <taxon>Hologalegina</taxon>
        <taxon>IRL clade</taxon>
        <taxon>Trifolieae</taxon>
        <taxon>Trifolium</taxon>
    </lineage>
</organism>
<dbReference type="AlphaFoldDB" id="A0A392SJ51"/>
<evidence type="ECO:0000256" key="1">
    <source>
        <dbReference type="SAM" id="MobiDB-lite"/>
    </source>
</evidence>
<name>A0A392SJ51_9FABA</name>
<feature type="compositionally biased region" description="Basic and acidic residues" evidence="1">
    <location>
        <begin position="45"/>
        <end position="58"/>
    </location>
</feature>
<evidence type="ECO:0000313" key="2">
    <source>
        <dbReference type="EMBL" id="MCI48928.1"/>
    </source>
</evidence>
<sequence>LPNRWIHSYDPPSQKRNRNQQQLTQHIDEKDDGGGRCRNCRWKGRKEQNRHRDGGGAG</sequence>
<dbReference type="Proteomes" id="UP000265520">
    <property type="component" value="Unassembled WGS sequence"/>
</dbReference>
<protein>
    <submittedName>
        <fullName evidence="2">Uncharacterized protein</fullName>
    </submittedName>
</protein>
<feature type="non-terminal residue" evidence="2">
    <location>
        <position position="1"/>
    </location>
</feature>
<dbReference type="EMBL" id="LXQA010393473">
    <property type="protein sequence ID" value="MCI48928.1"/>
    <property type="molecule type" value="Genomic_DNA"/>
</dbReference>
<reference evidence="2 3" key="1">
    <citation type="journal article" date="2018" name="Front. Plant Sci.">
        <title>Red Clover (Trifolium pratense) and Zigzag Clover (T. medium) - A Picture of Genomic Similarities and Differences.</title>
        <authorList>
            <person name="Dluhosova J."/>
            <person name="Istvanek J."/>
            <person name="Nedelnik J."/>
            <person name="Repkova J."/>
        </authorList>
    </citation>
    <scope>NUCLEOTIDE SEQUENCE [LARGE SCALE GENOMIC DNA]</scope>
    <source>
        <strain evidence="3">cv. 10/8</strain>
        <tissue evidence="2">Leaf</tissue>
    </source>
</reference>
<feature type="region of interest" description="Disordered" evidence="1">
    <location>
        <begin position="1"/>
        <end position="58"/>
    </location>
</feature>
<evidence type="ECO:0000313" key="3">
    <source>
        <dbReference type="Proteomes" id="UP000265520"/>
    </source>
</evidence>
<comment type="caution">
    <text evidence="2">The sequence shown here is derived from an EMBL/GenBank/DDBJ whole genome shotgun (WGS) entry which is preliminary data.</text>
</comment>